<keyword evidence="1 4" id="KW-0489">Methyltransferase</keyword>
<name>A0A3S4ZQY1_9FIRM</name>
<accession>A0A3S4ZQY1</accession>
<feature type="domain" description="THUMP" evidence="3">
    <location>
        <begin position="56"/>
        <end position="153"/>
    </location>
</feature>
<dbReference type="EC" id="2.1.1.173" evidence="4"/>
<keyword evidence="2 4" id="KW-0808">Transferase</keyword>
<evidence type="ECO:0000313" key="4">
    <source>
        <dbReference type="EMBL" id="VEJ35870.1"/>
    </source>
</evidence>
<sequence length="373" mass="42340">MIQFEATTNIGMEAVVKREVAALGAKDIRVVDGLVSMAGTMEDMTRFNLCLRSAERVHWVLGTFRAESFEALFEGVYALPWEEILPKTANFITEAKSKKSALFSLSDIQRISEKAIVKKLQTRYQTEWFPKNGARFRVGIRIIDNMATIYLDTSGDGLHDRGYRKRSVKAPLSETLAAGLVQLSYWNKDRILVDPFCGSGTILIEAAMIARNIPPGLNRRFDFEYWNLEGTRSKEIRQEAYAGIDYETPLEIYGFDIDPKAIEAARINIDALGLTDDIRLLEKDIARLDLAGDYGVIITNPPYGMRIEDRESVMALNRELGALCRTLKTWSHYIITADGGFEKGFGKVADRKRKLYNGNIRVDYYQYYGPRPR</sequence>
<evidence type="ECO:0000256" key="2">
    <source>
        <dbReference type="ARBA" id="ARBA00022679"/>
    </source>
</evidence>
<dbReference type="RefSeq" id="WP_126465624.1">
    <property type="nucleotide sequence ID" value="NZ_JAUSWF010000003.1"/>
</dbReference>
<dbReference type="GO" id="GO:0003723">
    <property type="term" value="F:RNA binding"/>
    <property type="evidence" value="ECO:0007669"/>
    <property type="project" value="InterPro"/>
</dbReference>
<dbReference type="CDD" id="cd02440">
    <property type="entry name" value="AdoMet_MTases"/>
    <property type="match status" value="1"/>
</dbReference>
<dbReference type="KEGG" id="piv:NCTC13079_01054"/>
<dbReference type="Proteomes" id="UP000269544">
    <property type="component" value="Chromosome"/>
</dbReference>
<dbReference type="InterPro" id="IPR004114">
    <property type="entry name" value="THUMP_dom"/>
</dbReference>
<dbReference type="OrthoDB" id="9809404at2"/>
<dbReference type="InterPro" id="IPR002052">
    <property type="entry name" value="DNA_methylase_N6_adenine_CS"/>
</dbReference>
<evidence type="ECO:0000259" key="3">
    <source>
        <dbReference type="SMART" id="SM00981"/>
    </source>
</evidence>
<organism evidence="4 5">
    <name type="scientific">Aedoeadaptatus ivorii</name>
    <dbReference type="NCBI Taxonomy" id="54006"/>
    <lineage>
        <taxon>Bacteria</taxon>
        <taxon>Bacillati</taxon>
        <taxon>Bacillota</taxon>
        <taxon>Tissierellia</taxon>
        <taxon>Tissierellales</taxon>
        <taxon>Peptoniphilaceae</taxon>
        <taxon>Aedoeadaptatus</taxon>
    </lineage>
</organism>
<dbReference type="Pfam" id="PF01170">
    <property type="entry name" value="UPF0020"/>
    <property type="match status" value="1"/>
</dbReference>
<dbReference type="InterPro" id="IPR054170">
    <property type="entry name" value="RlmL_1st"/>
</dbReference>
<dbReference type="PRINTS" id="PR00507">
    <property type="entry name" value="N12N6MTFRASE"/>
</dbReference>
<dbReference type="PANTHER" id="PTHR47313:SF1">
    <property type="entry name" value="RIBOSOMAL RNA LARGE SUBUNIT METHYLTRANSFERASE K_L"/>
    <property type="match status" value="1"/>
</dbReference>
<dbReference type="Gene3D" id="3.30.2130.30">
    <property type="match status" value="1"/>
</dbReference>
<evidence type="ECO:0000313" key="5">
    <source>
        <dbReference type="Proteomes" id="UP000269544"/>
    </source>
</evidence>
<dbReference type="PANTHER" id="PTHR47313">
    <property type="entry name" value="RIBOSOMAL RNA LARGE SUBUNIT METHYLTRANSFERASE K/L"/>
    <property type="match status" value="1"/>
</dbReference>
<dbReference type="SMART" id="SM00981">
    <property type="entry name" value="THUMP"/>
    <property type="match status" value="1"/>
</dbReference>
<dbReference type="InterPro" id="IPR053943">
    <property type="entry name" value="RlmKL-like_Mtase_CS"/>
</dbReference>
<dbReference type="InterPro" id="IPR029063">
    <property type="entry name" value="SAM-dependent_MTases_sf"/>
</dbReference>
<dbReference type="CDD" id="cd11715">
    <property type="entry name" value="THUMP_AdoMetMT"/>
    <property type="match status" value="1"/>
</dbReference>
<reference evidence="4 5" key="1">
    <citation type="submission" date="2018-12" db="EMBL/GenBank/DDBJ databases">
        <authorList>
            <consortium name="Pathogen Informatics"/>
        </authorList>
    </citation>
    <scope>NUCLEOTIDE SEQUENCE [LARGE SCALE GENOMIC DNA]</scope>
    <source>
        <strain evidence="4 5">NCTC13079</strain>
    </source>
</reference>
<proteinExistence type="predicted"/>
<evidence type="ECO:0000256" key="1">
    <source>
        <dbReference type="ARBA" id="ARBA00022603"/>
    </source>
</evidence>
<dbReference type="PROSITE" id="PS00092">
    <property type="entry name" value="N6_MTASE"/>
    <property type="match status" value="1"/>
</dbReference>
<dbReference type="Pfam" id="PF22020">
    <property type="entry name" value="RlmL_1st"/>
    <property type="match status" value="1"/>
</dbReference>
<dbReference type="SUPFAM" id="SSF53335">
    <property type="entry name" value="S-adenosyl-L-methionine-dependent methyltransferases"/>
    <property type="match status" value="1"/>
</dbReference>
<dbReference type="GO" id="GO:0052915">
    <property type="term" value="F:23S rRNA (guanine(2445)-N(2))-methyltransferase activity"/>
    <property type="evidence" value="ECO:0007669"/>
    <property type="project" value="UniProtKB-EC"/>
</dbReference>
<dbReference type="PROSITE" id="PS01261">
    <property type="entry name" value="UPF0020"/>
    <property type="match status" value="1"/>
</dbReference>
<dbReference type="AlphaFoldDB" id="A0A3S4ZQY1"/>
<dbReference type="InterPro" id="IPR000241">
    <property type="entry name" value="RlmKL-like_Mtase"/>
</dbReference>
<dbReference type="Pfam" id="PF02926">
    <property type="entry name" value="THUMP"/>
    <property type="match status" value="1"/>
</dbReference>
<gene>
    <name evidence="4" type="primary">rlmL</name>
    <name evidence="4" type="ORF">NCTC13079_01054</name>
</gene>
<keyword evidence="5" id="KW-1185">Reference proteome</keyword>
<protein>
    <submittedName>
        <fullName evidence="4">Ribosomal RNA large subunit methyltransferase L</fullName>
        <ecNumber evidence="4">2.1.1.173</ecNumber>
    </submittedName>
</protein>
<dbReference type="GO" id="GO:0070043">
    <property type="term" value="F:rRNA (guanine-N7-)-methyltransferase activity"/>
    <property type="evidence" value="ECO:0007669"/>
    <property type="project" value="TreeGrafter"/>
</dbReference>
<dbReference type="Gene3D" id="3.40.50.150">
    <property type="entry name" value="Vaccinia Virus protein VP39"/>
    <property type="match status" value="1"/>
</dbReference>
<dbReference type="EMBL" id="LR134523">
    <property type="protein sequence ID" value="VEJ35870.1"/>
    <property type="molecule type" value="Genomic_DNA"/>
</dbReference>